<dbReference type="OMA" id="RIKIAYW"/>
<dbReference type="Proteomes" id="UP000596660">
    <property type="component" value="Unplaced"/>
</dbReference>
<reference evidence="2" key="1">
    <citation type="journal article" date="2017" name="Nature">
        <title>The genome of Chenopodium quinoa.</title>
        <authorList>
            <person name="Jarvis D.E."/>
            <person name="Ho Y.S."/>
            <person name="Lightfoot D.J."/>
            <person name="Schmoeckel S.M."/>
            <person name="Li B."/>
            <person name="Borm T.J.A."/>
            <person name="Ohyanagi H."/>
            <person name="Mineta K."/>
            <person name="Michell C.T."/>
            <person name="Saber N."/>
            <person name="Kharbatia N.M."/>
            <person name="Rupper R.R."/>
            <person name="Sharp A.R."/>
            <person name="Dally N."/>
            <person name="Boughton B.A."/>
            <person name="Woo Y.H."/>
            <person name="Gao G."/>
            <person name="Schijlen E.G.W.M."/>
            <person name="Guo X."/>
            <person name="Momin A.A."/>
            <person name="Negrao S."/>
            <person name="Al-Babili S."/>
            <person name="Gehring C."/>
            <person name="Roessner U."/>
            <person name="Jung C."/>
            <person name="Murphy K."/>
            <person name="Arold S.T."/>
            <person name="Gojobori T."/>
            <person name="van der Linden C.G."/>
            <person name="van Loo E.N."/>
            <person name="Jellen E.N."/>
            <person name="Maughan P.J."/>
            <person name="Tester M."/>
        </authorList>
    </citation>
    <scope>NUCLEOTIDE SEQUENCE [LARGE SCALE GENOMIC DNA]</scope>
    <source>
        <strain evidence="2">cv. PI 614886</strain>
    </source>
</reference>
<dbReference type="Pfam" id="PF13966">
    <property type="entry name" value="zf-RVT"/>
    <property type="match status" value="1"/>
</dbReference>
<dbReference type="AlphaFoldDB" id="A0A803M913"/>
<evidence type="ECO:0000313" key="3">
    <source>
        <dbReference type="Proteomes" id="UP000596660"/>
    </source>
</evidence>
<sequence>MWRLHSDQNSFLHSILKAHYFKNSSVLEAYQGYNPNFSWRSLLGAKSLLLEGLRWGVWNGSSIRVWLDPWLQGAANNAAPSHGSNFDLDLRVADLIFVESGETSMDSHDKEYKAWHVVWHLDGPAKLSHFAWQACKGSMAVKEELFRRHIATDQTCPCCSLVGESVNHVLFDCTKDKEVWASSSFQLLVDNEGSADPFLEKLMWFNSKLDKHDLRT</sequence>
<feature type="domain" description="Reverse transcriptase zinc-binding" evidence="1">
    <location>
        <begin position="105"/>
        <end position="180"/>
    </location>
</feature>
<name>A0A803M913_CHEQI</name>
<keyword evidence="3" id="KW-1185">Reference proteome</keyword>
<evidence type="ECO:0000259" key="1">
    <source>
        <dbReference type="Pfam" id="PF13966"/>
    </source>
</evidence>
<dbReference type="EnsemblPlants" id="AUR62025389-RA">
    <property type="protein sequence ID" value="AUR62025389-RA:cds"/>
    <property type="gene ID" value="AUR62025389"/>
</dbReference>
<accession>A0A803M913</accession>
<dbReference type="Gramene" id="AUR62025389-RA">
    <property type="protein sequence ID" value="AUR62025389-RA:cds"/>
    <property type="gene ID" value="AUR62025389"/>
</dbReference>
<protein>
    <recommendedName>
        <fullName evidence="1">Reverse transcriptase zinc-binding domain-containing protein</fullName>
    </recommendedName>
</protein>
<dbReference type="InterPro" id="IPR026960">
    <property type="entry name" value="RVT-Znf"/>
</dbReference>
<evidence type="ECO:0000313" key="2">
    <source>
        <dbReference type="EnsemblPlants" id="AUR62025389-RA:cds"/>
    </source>
</evidence>
<organism evidence="2 3">
    <name type="scientific">Chenopodium quinoa</name>
    <name type="common">Quinoa</name>
    <dbReference type="NCBI Taxonomy" id="63459"/>
    <lineage>
        <taxon>Eukaryota</taxon>
        <taxon>Viridiplantae</taxon>
        <taxon>Streptophyta</taxon>
        <taxon>Embryophyta</taxon>
        <taxon>Tracheophyta</taxon>
        <taxon>Spermatophyta</taxon>
        <taxon>Magnoliopsida</taxon>
        <taxon>eudicotyledons</taxon>
        <taxon>Gunneridae</taxon>
        <taxon>Pentapetalae</taxon>
        <taxon>Caryophyllales</taxon>
        <taxon>Chenopodiaceae</taxon>
        <taxon>Chenopodioideae</taxon>
        <taxon>Atripliceae</taxon>
        <taxon>Chenopodium</taxon>
    </lineage>
</organism>
<reference evidence="2" key="2">
    <citation type="submission" date="2021-03" db="UniProtKB">
        <authorList>
            <consortium name="EnsemblPlants"/>
        </authorList>
    </citation>
    <scope>IDENTIFICATION</scope>
</reference>
<proteinExistence type="predicted"/>